<dbReference type="InParanoid" id="A0A263HBL3"/>
<protein>
    <submittedName>
        <fullName evidence="2">Uncharacterized protein</fullName>
    </submittedName>
</protein>
<evidence type="ECO:0000313" key="4">
    <source>
        <dbReference type="Proteomes" id="UP000254507"/>
    </source>
</evidence>
<reference evidence="1 3" key="1">
    <citation type="submission" date="2017-07" db="EMBL/GenBank/DDBJ databases">
        <title>Virulence factors identified in Actinobacillus seminis.</title>
        <authorList>
            <person name="Negrete-Abascal E."/>
            <person name="Vaca-Pacheco S."/>
            <person name="Montes-Garcia F."/>
            <person name="Leyto-Gil A.M."/>
            <person name="Fragoso-Garcia E."/>
            <person name="Carvente-Garcia R."/>
            <person name="Perez-Agueros S."/>
            <person name="Castelan-Sanchez H.G."/>
            <person name="Garcia-Molina A."/>
            <person name="Villamar T.E."/>
            <person name="Vazquez-Cruz C."/>
        </authorList>
    </citation>
    <scope>NUCLEOTIDE SEQUENCE [LARGE SCALE GENOMIC DNA]</scope>
    <source>
        <strain evidence="1 3">ATCC 15768</strain>
    </source>
</reference>
<evidence type="ECO:0000313" key="2">
    <source>
        <dbReference type="EMBL" id="SUU36775.1"/>
    </source>
</evidence>
<dbReference type="EMBL" id="NLFK01000005">
    <property type="protein sequence ID" value="OZN24844.1"/>
    <property type="molecule type" value="Genomic_DNA"/>
</dbReference>
<proteinExistence type="predicted"/>
<organism evidence="2 4">
    <name type="scientific">Actinobacillus seminis</name>
    <dbReference type="NCBI Taxonomy" id="722"/>
    <lineage>
        <taxon>Bacteria</taxon>
        <taxon>Pseudomonadati</taxon>
        <taxon>Pseudomonadota</taxon>
        <taxon>Gammaproteobacteria</taxon>
        <taxon>Pasteurellales</taxon>
        <taxon>Pasteurellaceae</taxon>
        <taxon>Actinobacillus</taxon>
    </lineage>
</organism>
<accession>A0A263HBL3</accession>
<evidence type="ECO:0000313" key="3">
    <source>
        <dbReference type="Proteomes" id="UP000215738"/>
    </source>
</evidence>
<sequence length="109" mass="12551">MGILEKIEEQDDPILKEYLLELVRLAKQISTLIESVADEMNTTLLEAIKLAENLSVENETTFLVKYAEYAGLYRLLNTLRLLDNPNAEYFPPLELPKLMEMVKNKQGIH</sequence>
<gene>
    <name evidence="1" type="ORF">CFY87_05775</name>
    <name evidence="2" type="ORF">NCTC10851_01340</name>
</gene>
<dbReference type="Proteomes" id="UP000215738">
    <property type="component" value="Unassembled WGS sequence"/>
</dbReference>
<evidence type="ECO:0000313" key="1">
    <source>
        <dbReference type="EMBL" id="OZN24844.1"/>
    </source>
</evidence>
<keyword evidence="3" id="KW-1185">Reference proteome</keyword>
<dbReference type="AlphaFoldDB" id="A0A263HBL3"/>
<dbReference type="RefSeq" id="WP_094946298.1">
    <property type="nucleotide sequence ID" value="NZ_JBMHIA010000004.1"/>
</dbReference>
<dbReference type="Proteomes" id="UP000254507">
    <property type="component" value="Unassembled WGS sequence"/>
</dbReference>
<dbReference type="EMBL" id="UFSB01000001">
    <property type="protein sequence ID" value="SUU36775.1"/>
    <property type="molecule type" value="Genomic_DNA"/>
</dbReference>
<name>A0A263HBL3_9PAST</name>
<reference evidence="2 4" key="2">
    <citation type="submission" date="2018-06" db="EMBL/GenBank/DDBJ databases">
        <authorList>
            <consortium name="Pathogen Informatics"/>
            <person name="Doyle S."/>
        </authorList>
    </citation>
    <scope>NUCLEOTIDE SEQUENCE [LARGE SCALE GENOMIC DNA]</scope>
    <source>
        <strain evidence="2 4">NCTC10851</strain>
    </source>
</reference>